<dbReference type="EMBL" id="MUJZ01045961">
    <property type="protein sequence ID" value="OTF74665.1"/>
    <property type="molecule type" value="Genomic_DNA"/>
</dbReference>
<name>A0A1Y3B5U6_EURMA</name>
<keyword evidence="3" id="KW-1185">Reference proteome</keyword>
<evidence type="ECO:0000313" key="2">
    <source>
        <dbReference type="EMBL" id="OTF74665.1"/>
    </source>
</evidence>
<dbReference type="Proteomes" id="UP000194236">
    <property type="component" value="Unassembled WGS sequence"/>
</dbReference>
<sequence length="60" mass="7112">MATHKYKLYYFQSKTTRKISDVLMDNKNNPRISSKQNKKHGMGMMISENGTFSFDHEMKH</sequence>
<evidence type="ECO:0000256" key="1">
    <source>
        <dbReference type="SAM" id="MobiDB-lite"/>
    </source>
</evidence>
<gene>
    <name evidence="2" type="ORF">BLA29_006420</name>
</gene>
<feature type="compositionally biased region" description="Polar residues" evidence="1">
    <location>
        <begin position="26"/>
        <end position="35"/>
    </location>
</feature>
<dbReference type="AlphaFoldDB" id="A0A1Y3B5U6"/>
<proteinExistence type="predicted"/>
<organism evidence="2 3">
    <name type="scientific">Euroglyphus maynei</name>
    <name type="common">Mayne's house dust mite</name>
    <dbReference type="NCBI Taxonomy" id="6958"/>
    <lineage>
        <taxon>Eukaryota</taxon>
        <taxon>Metazoa</taxon>
        <taxon>Ecdysozoa</taxon>
        <taxon>Arthropoda</taxon>
        <taxon>Chelicerata</taxon>
        <taxon>Arachnida</taxon>
        <taxon>Acari</taxon>
        <taxon>Acariformes</taxon>
        <taxon>Sarcoptiformes</taxon>
        <taxon>Astigmata</taxon>
        <taxon>Psoroptidia</taxon>
        <taxon>Analgoidea</taxon>
        <taxon>Pyroglyphidae</taxon>
        <taxon>Pyroglyphinae</taxon>
        <taxon>Euroglyphus</taxon>
    </lineage>
</organism>
<feature type="region of interest" description="Disordered" evidence="1">
    <location>
        <begin position="26"/>
        <end position="46"/>
    </location>
</feature>
<protein>
    <submittedName>
        <fullName evidence="2">Uncharacterized protein</fullName>
    </submittedName>
</protein>
<comment type="caution">
    <text evidence="2">The sequence shown here is derived from an EMBL/GenBank/DDBJ whole genome shotgun (WGS) entry which is preliminary data.</text>
</comment>
<accession>A0A1Y3B5U6</accession>
<reference evidence="2 3" key="1">
    <citation type="submission" date="2017-03" db="EMBL/GenBank/DDBJ databases">
        <title>Genome Survey of Euroglyphus maynei.</title>
        <authorList>
            <person name="Arlian L.G."/>
            <person name="Morgan M.S."/>
            <person name="Rider S.D."/>
        </authorList>
    </citation>
    <scope>NUCLEOTIDE SEQUENCE [LARGE SCALE GENOMIC DNA]</scope>
    <source>
        <strain evidence="2">Arlian Lab</strain>
        <tissue evidence="2">Whole body</tissue>
    </source>
</reference>
<evidence type="ECO:0000313" key="3">
    <source>
        <dbReference type="Proteomes" id="UP000194236"/>
    </source>
</evidence>